<feature type="transmembrane region" description="Helical" evidence="6">
    <location>
        <begin position="151"/>
        <end position="174"/>
    </location>
</feature>
<sequence>MTANLIAFAGVIALASASPGPNVILVVDHSLAVGLKRIAPTILGNISFLFLIALAAALGVGALIKAAPVAFDALRLAGAAYLAYLGIKALRAAFSGQAALSGGAGASDAALTRYRQAFLMSATNIQSILFLSALFPQFIDHGEPLTGQFLLLFSTLILVVGSVHLSYALCAAVVRRHLGDGRFRAGIKALSGIAFIGFSAAILTSVLRRG</sequence>
<evidence type="ECO:0000313" key="7">
    <source>
        <dbReference type="EMBL" id="MFD2264973.1"/>
    </source>
</evidence>
<reference evidence="8" key="1">
    <citation type="journal article" date="2019" name="Int. J. Syst. Evol. Microbiol.">
        <title>The Global Catalogue of Microorganisms (GCM) 10K type strain sequencing project: providing services to taxonomists for standard genome sequencing and annotation.</title>
        <authorList>
            <consortium name="The Broad Institute Genomics Platform"/>
            <consortium name="The Broad Institute Genome Sequencing Center for Infectious Disease"/>
            <person name="Wu L."/>
            <person name="Ma J."/>
        </authorList>
    </citation>
    <scope>NUCLEOTIDE SEQUENCE [LARGE SCALE GENOMIC DNA]</scope>
    <source>
        <strain evidence="8">CGMCC 1.19062</strain>
    </source>
</reference>
<protein>
    <submittedName>
        <fullName evidence="7">LysE family translocator</fullName>
    </submittedName>
</protein>
<evidence type="ECO:0000256" key="4">
    <source>
        <dbReference type="ARBA" id="ARBA00022989"/>
    </source>
</evidence>
<evidence type="ECO:0000313" key="8">
    <source>
        <dbReference type="Proteomes" id="UP001597295"/>
    </source>
</evidence>
<accession>A0ABW5DV11</accession>
<evidence type="ECO:0000256" key="5">
    <source>
        <dbReference type="ARBA" id="ARBA00023136"/>
    </source>
</evidence>
<evidence type="ECO:0000256" key="1">
    <source>
        <dbReference type="ARBA" id="ARBA00004651"/>
    </source>
</evidence>
<organism evidence="7 8">
    <name type="scientific">Lacibacterium aquatile</name>
    <dbReference type="NCBI Taxonomy" id="1168082"/>
    <lineage>
        <taxon>Bacteria</taxon>
        <taxon>Pseudomonadati</taxon>
        <taxon>Pseudomonadota</taxon>
        <taxon>Alphaproteobacteria</taxon>
        <taxon>Rhodospirillales</taxon>
        <taxon>Rhodospirillaceae</taxon>
    </lineage>
</organism>
<evidence type="ECO:0000256" key="2">
    <source>
        <dbReference type="ARBA" id="ARBA00022475"/>
    </source>
</evidence>
<evidence type="ECO:0000256" key="3">
    <source>
        <dbReference type="ARBA" id="ARBA00022692"/>
    </source>
</evidence>
<dbReference type="PIRSF" id="PIRSF006324">
    <property type="entry name" value="LeuE"/>
    <property type="match status" value="1"/>
</dbReference>
<proteinExistence type="predicted"/>
<keyword evidence="3 6" id="KW-0812">Transmembrane</keyword>
<dbReference type="PANTHER" id="PTHR30086:SF20">
    <property type="entry name" value="ARGININE EXPORTER PROTEIN ARGO-RELATED"/>
    <property type="match status" value="1"/>
</dbReference>
<dbReference type="PANTHER" id="PTHR30086">
    <property type="entry name" value="ARGININE EXPORTER PROTEIN ARGO"/>
    <property type="match status" value="1"/>
</dbReference>
<keyword evidence="2" id="KW-1003">Cell membrane</keyword>
<comment type="subcellular location">
    <subcellularLocation>
        <location evidence="1">Cell membrane</location>
        <topology evidence="1">Multi-pass membrane protein</topology>
    </subcellularLocation>
</comment>
<dbReference type="RefSeq" id="WP_379878139.1">
    <property type="nucleotide sequence ID" value="NZ_JBHUIP010000014.1"/>
</dbReference>
<keyword evidence="4 6" id="KW-1133">Transmembrane helix</keyword>
<feature type="transmembrane region" description="Helical" evidence="6">
    <location>
        <begin position="41"/>
        <end position="64"/>
    </location>
</feature>
<name>A0ABW5DV11_9PROT</name>
<dbReference type="EMBL" id="JBHUIP010000014">
    <property type="protein sequence ID" value="MFD2264973.1"/>
    <property type="molecule type" value="Genomic_DNA"/>
</dbReference>
<gene>
    <name evidence="7" type="ORF">ACFSM5_18865</name>
</gene>
<feature type="transmembrane region" description="Helical" evidence="6">
    <location>
        <begin position="117"/>
        <end position="139"/>
    </location>
</feature>
<keyword evidence="8" id="KW-1185">Reference proteome</keyword>
<dbReference type="Proteomes" id="UP001597295">
    <property type="component" value="Unassembled WGS sequence"/>
</dbReference>
<feature type="transmembrane region" description="Helical" evidence="6">
    <location>
        <begin position="186"/>
        <end position="207"/>
    </location>
</feature>
<dbReference type="Pfam" id="PF01810">
    <property type="entry name" value="LysE"/>
    <property type="match status" value="1"/>
</dbReference>
<dbReference type="InterPro" id="IPR001123">
    <property type="entry name" value="LeuE-type"/>
</dbReference>
<evidence type="ECO:0000256" key="6">
    <source>
        <dbReference type="SAM" id="Phobius"/>
    </source>
</evidence>
<keyword evidence="5 6" id="KW-0472">Membrane</keyword>
<comment type="caution">
    <text evidence="7">The sequence shown here is derived from an EMBL/GenBank/DDBJ whole genome shotgun (WGS) entry which is preliminary data.</text>
</comment>